<dbReference type="PANTHER" id="PTHR13832:SF827">
    <property type="entry name" value="PROTEIN PHOSPHATASE 1L"/>
    <property type="match status" value="1"/>
</dbReference>
<feature type="domain" description="PPM-type phosphatase" evidence="1">
    <location>
        <begin position="3"/>
        <end position="239"/>
    </location>
</feature>
<organism evidence="2 3">
    <name type="scientific">Halopseudomonas pachastrellae</name>
    <dbReference type="NCBI Taxonomy" id="254161"/>
    <lineage>
        <taxon>Bacteria</taxon>
        <taxon>Pseudomonadati</taxon>
        <taxon>Pseudomonadota</taxon>
        <taxon>Gammaproteobacteria</taxon>
        <taxon>Pseudomonadales</taxon>
        <taxon>Pseudomonadaceae</taxon>
        <taxon>Halopseudomonas</taxon>
    </lineage>
</organism>
<dbReference type="OrthoDB" id="9801841at2"/>
<keyword evidence="3" id="KW-1185">Reference proteome</keyword>
<dbReference type="GO" id="GO:0004722">
    <property type="term" value="F:protein serine/threonine phosphatase activity"/>
    <property type="evidence" value="ECO:0007669"/>
    <property type="project" value="InterPro"/>
</dbReference>
<dbReference type="RefSeq" id="WP_083724301.1">
    <property type="nucleotide sequence ID" value="NZ_FOUD01000010.1"/>
</dbReference>
<dbReference type="InterPro" id="IPR036457">
    <property type="entry name" value="PPM-type-like_dom_sf"/>
</dbReference>
<comment type="caution">
    <text evidence="2">The sequence shown here is derived from an EMBL/GenBank/DDBJ whole genome shotgun (WGS) entry which is preliminary data.</text>
</comment>
<dbReference type="PANTHER" id="PTHR13832">
    <property type="entry name" value="PROTEIN PHOSPHATASE 2C"/>
    <property type="match status" value="1"/>
</dbReference>
<sequence>MIHWDSASQTHVGKVRKRNEDALLDRRPGSLWAVADGMGGHQNGALASRLIVEQLADLPLGSNLDQNQRRVRQALHQVNHRLTQDMTVCAGGPAPLSGSTVVAVLAQGRRALCLWAGDSRCYLWRQKKLYLLSRDHTLAQQLISNSNISASQAARHPNAQALTRAVGAHEVLRLDVSEFTLQPHDRLLLCSDGLYRSLSVRQLAQSLQLPTAQASVEQLFTLALQGPASDNLSAIVIRPTAATSPT</sequence>
<dbReference type="CDD" id="cd00143">
    <property type="entry name" value="PP2Cc"/>
    <property type="match status" value="1"/>
</dbReference>
<dbReference type="PROSITE" id="PS51746">
    <property type="entry name" value="PPM_2"/>
    <property type="match status" value="1"/>
</dbReference>
<dbReference type="SMART" id="SM00331">
    <property type="entry name" value="PP2C_SIG"/>
    <property type="match status" value="1"/>
</dbReference>
<dbReference type="STRING" id="254161.SAMN05216256_110117"/>
<reference evidence="2 3" key="1">
    <citation type="submission" date="2017-01" db="EMBL/GenBank/DDBJ databases">
        <title>Draft genome sequence of Pseudomonas pachastrellae type strain CCUG 46540T from a deep sea.</title>
        <authorList>
            <person name="Gomila M."/>
            <person name="Mulet M."/>
            <person name="Lalucat J."/>
            <person name="Garcia-Valdes E."/>
        </authorList>
    </citation>
    <scope>NUCLEOTIDE SEQUENCE [LARGE SCALE GENOMIC DNA]</scope>
    <source>
        <strain evidence="2 3">CCUG 46540</strain>
    </source>
</reference>
<dbReference type="Pfam" id="PF13672">
    <property type="entry name" value="PP2C_2"/>
    <property type="match status" value="1"/>
</dbReference>
<dbReference type="EMBL" id="MUBC01000003">
    <property type="protein sequence ID" value="ONM45540.1"/>
    <property type="molecule type" value="Genomic_DNA"/>
</dbReference>
<dbReference type="InterPro" id="IPR001932">
    <property type="entry name" value="PPM-type_phosphatase-like_dom"/>
</dbReference>
<proteinExistence type="predicted"/>
<accession>A0A1S8DLM0</accession>
<evidence type="ECO:0000313" key="2">
    <source>
        <dbReference type="EMBL" id="ONM45540.1"/>
    </source>
</evidence>
<dbReference type="SUPFAM" id="SSF81606">
    <property type="entry name" value="PP2C-like"/>
    <property type="match status" value="1"/>
</dbReference>
<protein>
    <submittedName>
        <fullName evidence="2">Protein phosphatase</fullName>
    </submittedName>
</protein>
<dbReference type="Gene3D" id="3.60.40.10">
    <property type="entry name" value="PPM-type phosphatase domain"/>
    <property type="match status" value="1"/>
</dbReference>
<dbReference type="SMART" id="SM00332">
    <property type="entry name" value="PP2Cc"/>
    <property type="match status" value="1"/>
</dbReference>
<dbReference type="AlphaFoldDB" id="A0A1S8DLM0"/>
<dbReference type="Proteomes" id="UP000242847">
    <property type="component" value="Unassembled WGS sequence"/>
</dbReference>
<name>A0A1S8DLM0_9GAMM</name>
<gene>
    <name evidence="2" type="ORF">BXT89_02375</name>
</gene>
<dbReference type="InterPro" id="IPR015655">
    <property type="entry name" value="PP2C"/>
</dbReference>
<evidence type="ECO:0000313" key="3">
    <source>
        <dbReference type="Proteomes" id="UP000242847"/>
    </source>
</evidence>
<evidence type="ECO:0000259" key="1">
    <source>
        <dbReference type="PROSITE" id="PS51746"/>
    </source>
</evidence>